<dbReference type="Gene3D" id="3.40.50.300">
    <property type="entry name" value="P-loop containing nucleotide triphosphate hydrolases"/>
    <property type="match status" value="1"/>
</dbReference>
<dbReference type="PANTHER" id="PTHR30580:SF0">
    <property type="entry name" value="PRIMOSOMAL PROTEIN N"/>
    <property type="match status" value="1"/>
</dbReference>
<dbReference type="GO" id="GO:0003677">
    <property type="term" value="F:DNA binding"/>
    <property type="evidence" value="ECO:0007669"/>
    <property type="project" value="UniProtKB-KW"/>
</dbReference>
<dbReference type="InterPro" id="IPR027417">
    <property type="entry name" value="P-loop_NTPase"/>
</dbReference>
<gene>
    <name evidence="5" type="ORF">DRP44_00805</name>
</gene>
<organism evidence="5 6">
    <name type="scientific">candidate division TA06 bacterium</name>
    <dbReference type="NCBI Taxonomy" id="2250710"/>
    <lineage>
        <taxon>Bacteria</taxon>
        <taxon>Bacteria division TA06</taxon>
    </lineage>
</organism>
<evidence type="ECO:0000313" key="5">
    <source>
        <dbReference type="EMBL" id="RKX67981.1"/>
    </source>
</evidence>
<comment type="caution">
    <text evidence="5">The sequence shown here is derived from an EMBL/GenBank/DDBJ whole genome shotgun (WGS) entry which is preliminary data.</text>
</comment>
<name>A0A660SDA4_UNCT6</name>
<keyword evidence="2" id="KW-0067">ATP-binding</keyword>
<dbReference type="Proteomes" id="UP000282321">
    <property type="component" value="Unassembled WGS sequence"/>
</dbReference>
<accession>A0A660SDA4</accession>
<dbReference type="GO" id="GO:0006302">
    <property type="term" value="P:double-strand break repair"/>
    <property type="evidence" value="ECO:0007669"/>
    <property type="project" value="TreeGrafter"/>
</dbReference>
<evidence type="ECO:0000259" key="4">
    <source>
        <dbReference type="Pfam" id="PF17764"/>
    </source>
</evidence>
<feature type="domain" description="Primosomal protein N' 3' DNA-binding" evidence="4">
    <location>
        <begin position="5"/>
        <end position="100"/>
    </location>
</feature>
<dbReference type="EMBL" id="QNBC01000005">
    <property type="protein sequence ID" value="RKX67981.1"/>
    <property type="molecule type" value="Genomic_DNA"/>
</dbReference>
<reference evidence="5 6" key="1">
    <citation type="submission" date="2018-06" db="EMBL/GenBank/DDBJ databases">
        <title>Extensive metabolic versatility and redundancy in microbially diverse, dynamic hydrothermal sediments.</title>
        <authorList>
            <person name="Dombrowski N."/>
            <person name="Teske A."/>
            <person name="Baker B.J."/>
        </authorList>
    </citation>
    <scope>NUCLEOTIDE SEQUENCE [LARGE SCALE GENOMIC DNA]</scope>
    <source>
        <strain evidence="5">B35_G9</strain>
    </source>
</reference>
<keyword evidence="3" id="KW-0238">DNA-binding</keyword>
<dbReference type="Gene3D" id="3.40.1440.60">
    <property type="entry name" value="PriA, 3(prime) DNA-binding domain"/>
    <property type="match status" value="1"/>
</dbReference>
<dbReference type="GO" id="GO:0005524">
    <property type="term" value="F:ATP binding"/>
    <property type="evidence" value="ECO:0007669"/>
    <property type="project" value="UniProtKB-KW"/>
</dbReference>
<dbReference type="GO" id="GO:0043138">
    <property type="term" value="F:3'-5' DNA helicase activity"/>
    <property type="evidence" value="ECO:0007669"/>
    <property type="project" value="TreeGrafter"/>
</dbReference>
<dbReference type="Pfam" id="PF17764">
    <property type="entry name" value="PriA_3primeBD"/>
    <property type="match status" value="1"/>
</dbReference>
<dbReference type="GO" id="GO:0006310">
    <property type="term" value="P:DNA recombination"/>
    <property type="evidence" value="ECO:0007669"/>
    <property type="project" value="TreeGrafter"/>
</dbReference>
<evidence type="ECO:0000313" key="6">
    <source>
        <dbReference type="Proteomes" id="UP000282321"/>
    </source>
</evidence>
<keyword evidence="1" id="KW-0547">Nucleotide-binding</keyword>
<evidence type="ECO:0000256" key="2">
    <source>
        <dbReference type="ARBA" id="ARBA00022840"/>
    </source>
</evidence>
<dbReference type="PANTHER" id="PTHR30580">
    <property type="entry name" value="PRIMOSOMAL PROTEIN N"/>
    <property type="match status" value="1"/>
</dbReference>
<evidence type="ECO:0000256" key="3">
    <source>
        <dbReference type="ARBA" id="ARBA00023125"/>
    </source>
</evidence>
<dbReference type="InterPro" id="IPR041222">
    <property type="entry name" value="PriA_3primeBD"/>
</dbReference>
<sequence>MKTCDVLVNGNVDQLFTYAIPDNFIGKIEIGNIVTVPLGNRKIHGIVVTIGSKTKVKNLKEIIDIKYKIKVINNNSLNVIKKTSNYFLQNIGKFCTKLIPPSNPNYRIEYQRISNEKASKREKEILALINDRIDKRELLSHTTRSTVNKMIEHGLIKEVKTLLNCRNDAIKTEFTDFSSLPKSNTPIDRKGTVFIRKSPVMYDYINKIIRINLSENKRILIILPQLLSHQYLIDFLRSVYKNDVCFYSSALHNREKNISFHNIIAGNPKIIVGTGDALFLPYENIASLVFLMPESPYHFHYDSMPFYNAEIVAGIFAKEYAIPLYIIGKTPSINLFPSINAGRTRLIENDSTKSEFYYLKSKNPYDILTKQIISEIKSGIKRKERTLIIYNQLGYYPFVKCNNCNTIVSCPVCNTPLTFTGKNNLYYCQKCKKYFTIKRCINCGSNNLNFSGTGMEKIASQLRNEFTEGDIKTISANTPLNINEISRYDLIITTSFIFRDLYPNKFHTIIIPSIENILNEYIIKSEWHFVRIIEYLKSFLVPRGKIITQSPIYYDFVPYLSSNKIENYISYTLNLRREFSLPPYFHTITVKTSENRPFPERLYEQLSRYESNSTTISKSNNEIIIKTKKLSDFTFLKSIQRKGKSRIYVDSVEYL</sequence>
<dbReference type="GO" id="GO:0006270">
    <property type="term" value="P:DNA replication initiation"/>
    <property type="evidence" value="ECO:0007669"/>
    <property type="project" value="TreeGrafter"/>
</dbReference>
<proteinExistence type="predicted"/>
<dbReference type="AlphaFoldDB" id="A0A660SDA4"/>
<dbReference type="InterPro" id="IPR042115">
    <property type="entry name" value="PriA_3primeBD_sf"/>
</dbReference>
<protein>
    <recommendedName>
        <fullName evidence="4">Primosomal protein N' 3' DNA-binding domain-containing protein</fullName>
    </recommendedName>
</protein>
<evidence type="ECO:0000256" key="1">
    <source>
        <dbReference type="ARBA" id="ARBA00022741"/>
    </source>
</evidence>